<comment type="caution">
    <text evidence="1">The sequence shown here is derived from an EMBL/GenBank/DDBJ whole genome shotgun (WGS) entry which is preliminary data.</text>
</comment>
<reference evidence="1 2" key="3">
    <citation type="journal article" date="2022" name="Microbiol. Spectr.">
        <title>Folding features and dynamics of 3D genome architecture in plant fungal pathogens.</title>
        <authorList>
            <person name="Xia C."/>
        </authorList>
    </citation>
    <scope>NUCLEOTIDE SEQUENCE [LARGE SCALE GENOMIC DNA]</scope>
    <source>
        <strain evidence="1 2">93-210</strain>
    </source>
</reference>
<organism evidence="1 2">
    <name type="scientific">Puccinia striiformis f. sp. tritici</name>
    <dbReference type="NCBI Taxonomy" id="168172"/>
    <lineage>
        <taxon>Eukaryota</taxon>
        <taxon>Fungi</taxon>
        <taxon>Dikarya</taxon>
        <taxon>Basidiomycota</taxon>
        <taxon>Pucciniomycotina</taxon>
        <taxon>Pucciniomycetes</taxon>
        <taxon>Pucciniales</taxon>
        <taxon>Pucciniaceae</taxon>
        <taxon>Puccinia</taxon>
    </lineage>
</organism>
<evidence type="ECO:0000313" key="1">
    <source>
        <dbReference type="EMBL" id="KAI7955155.1"/>
    </source>
</evidence>
<protein>
    <submittedName>
        <fullName evidence="1">Uncharacterized protein</fullName>
    </submittedName>
</protein>
<accession>A0ACC0ELJ0</accession>
<reference evidence="2" key="1">
    <citation type="journal article" date="2018" name="BMC Genomics">
        <title>Genomic insights into host adaptation between the wheat stripe rust pathogen (Puccinia striiformis f. sp. tritici) and the barley stripe rust pathogen (Puccinia striiformis f. sp. hordei).</title>
        <authorList>
            <person name="Xia C."/>
            <person name="Wang M."/>
            <person name="Yin C."/>
            <person name="Cornejo O.E."/>
            <person name="Hulbert S.H."/>
            <person name="Chen X."/>
        </authorList>
    </citation>
    <scope>NUCLEOTIDE SEQUENCE [LARGE SCALE GENOMIC DNA]</scope>
    <source>
        <strain evidence="2">93-210</strain>
    </source>
</reference>
<name>A0ACC0ELJ0_9BASI</name>
<reference evidence="2" key="2">
    <citation type="journal article" date="2018" name="Mol. Plant Microbe Interact.">
        <title>Genome sequence resources for the wheat stripe rust pathogen (Puccinia striiformis f. sp. tritici) and the barley stripe rust pathogen (Puccinia striiformis f. sp. hordei).</title>
        <authorList>
            <person name="Xia C."/>
            <person name="Wang M."/>
            <person name="Yin C."/>
            <person name="Cornejo O.E."/>
            <person name="Hulbert S.H."/>
            <person name="Chen X."/>
        </authorList>
    </citation>
    <scope>NUCLEOTIDE SEQUENCE [LARGE SCALE GENOMIC DNA]</scope>
    <source>
        <strain evidence="2">93-210</strain>
    </source>
</reference>
<sequence length="92" mass="10537">MAALNTRFEQQITLITTHFERQITLLKTDFGQQMAAVNIQLERQTNAEVQYNLQIIGLKRQLEAMARRARMQRQSAHAIIPPELAKQGGPHN</sequence>
<keyword evidence="2" id="KW-1185">Reference proteome</keyword>
<dbReference type="EMBL" id="CM045869">
    <property type="protein sequence ID" value="KAI7955155.1"/>
    <property type="molecule type" value="Genomic_DNA"/>
</dbReference>
<evidence type="ECO:0000313" key="2">
    <source>
        <dbReference type="Proteomes" id="UP001060170"/>
    </source>
</evidence>
<gene>
    <name evidence="1" type="ORF">MJO28_005555</name>
</gene>
<dbReference type="Proteomes" id="UP001060170">
    <property type="component" value="Chromosome 5"/>
</dbReference>
<proteinExistence type="predicted"/>